<feature type="transmembrane region" description="Helical" evidence="1">
    <location>
        <begin position="136"/>
        <end position="155"/>
    </location>
</feature>
<proteinExistence type="predicted"/>
<keyword evidence="1" id="KW-1133">Transmembrane helix</keyword>
<dbReference type="InterPro" id="IPR046112">
    <property type="entry name" value="DUF6049"/>
</dbReference>
<accession>A0A6J7JQL0</accession>
<gene>
    <name evidence="2" type="ORF">UFOPK3837_00120</name>
</gene>
<name>A0A6J7JQL0_9ZZZZ</name>
<keyword evidence="1" id="KW-0812">Transmembrane</keyword>
<protein>
    <submittedName>
        <fullName evidence="2">Unannotated protein</fullName>
    </submittedName>
</protein>
<dbReference type="EMBL" id="CAFBNO010000002">
    <property type="protein sequence ID" value="CAB4946008.1"/>
    <property type="molecule type" value="Genomic_DNA"/>
</dbReference>
<organism evidence="2">
    <name type="scientific">freshwater metagenome</name>
    <dbReference type="NCBI Taxonomy" id="449393"/>
    <lineage>
        <taxon>unclassified sequences</taxon>
        <taxon>metagenomes</taxon>
        <taxon>ecological metagenomes</taxon>
    </lineage>
</organism>
<sequence length="166" mass="17566">MGGAEPMKRLFAALIVAFAFTAAAPALAADSYDIKIVNASDINMVAKDSRLPIIIRNDYDSEARVLVHVIANNSKVTAPEATPAVVPGFSTYTAKVPVTAISSGDVELEVWLTSMNGVRLTENVKLNMHINSSLEVFLIGGLATLVVLLGSVGVVRTLRKKSRASA</sequence>
<reference evidence="2" key="1">
    <citation type="submission" date="2020-05" db="EMBL/GenBank/DDBJ databases">
        <authorList>
            <person name="Chiriac C."/>
            <person name="Salcher M."/>
            <person name="Ghai R."/>
            <person name="Kavagutti S V."/>
        </authorList>
    </citation>
    <scope>NUCLEOTIDE SEQUENCE</scope>
</reference>
<evidence type="ECO:0000256" key="1">
    <source>
        <dbReference type="SAM" id="Phobius"/>
    </source>
</evidence>
<keyword evidence="1" id="KW-0472">Membrane</keyword>
<dbReference type="Pfam" id="PF19516">
    <property type="entry name" value="DUF6049"/>
    <property type="match status" value="1"/>
</dbReference>
<evidence type="ECO:0000313" key="2">
    <source>
        <dbReference type="EMBL" id="CAB4946008.1"/>
    </source>
</evidence>
<dbReference type="AlphaFoldDB" id="A0A6J7JQL0"/>